<dbReference type="Gene3D" id="1.25.40.10">
    <property type="entry name" value="Tetratricopeptide repeat domain"/>
    <property type="match status" value="1"/>
</dbReference>
<feature type="repeat" description="TPR" evidence="3">
    <location>
        <begin position="214"/>
        <end position="247"/>
    </location>
</feature>
<evidence type="ECO:0000256" key="3">
    <source>
        <dbReference type="PROSITE-ProRule" id="PRU00339"/>
    </source>
</evidence>
<dbReference type="FunFam" id="3.40.30.10:FF:000211">
    <property type="entry name" value="TPR repeat-containing thioredoxin TTL4"/>
    <property type="match status" value="1"/>
</dbReference>
<dbReference type="CDD" id="cd02947">
    <property type="entry name" value="TRX_family"/>
    <property type="match status" value="1"/>
</dbReference>
<evidence type="ECO:0000256" key="2">
    <source>
        <dbReference type="ARBA" id="ARBA00022803"/>
    </source>
</evidence>
<keyword evidence="2 3" id="KW-0802">TPR repeat</keyword>
<dbReference type="SMART" id="SM00028">
    <property type="entry name" value="TPR"/>
    <property type="match status" value="6"/>
</dbReference>
<evidence type="ECO:0000259" key="5">
    <source>
        <dbReference type="Pfam" id="PF00085"/>
    </source>
</evidence>
<proteinExistence type="predicted"/>
<evidence type="ECO:0000313" key="7">
    <source>
        <dbReference type="Proteomes" id="UP000489600"/>
    </source>
</evidence>
<dbReference type="Gene3D" id="3.40.30.10">
    <property type="entry name" value="Glutaredoxin"/>
    <property type="match status" value="1"/>
</dbReference>
<dbReference type="PANTHER" id="PTHR46050:SF23">
    <property type="entry name" value="INACTIVE TPR REPEAT-CONTAINING THIOREDOXIN TTL3"/>
    <property type="match status" value="1"/>
</dbReference>
<dbReference type="Pfam" id="PF13432">
    <property type="entry name" value="TPR_16"/>
    <property type="match status" value="1"/>
</dbReference>
<reference evidence="6" key="1">
    <citation type="submission" date="2019-07" db="EMBL/GenBank/DDBJ databases">
        <authorList>
            <person name="Dittberner H."/>
        </authorList>
    </citation>
    <scope>NUCLEOTIDE SEQUENCE [LARGE SCALE GENOMIC DNA]</scope>
</reference>
<dbReference type="InterPro" id="IPR044534">
    <property type="entry name" value="TTL1-4"/>
</dbReference>
<evidence type="ECO:0000313" key="6">
    <source>
        <dbReference type="EMBL" id="VVB03137.1"/>
    </source>
</evidence>
<organism evidence="6 7">
    <name type="scientific">Arabis nemorensis</name>
    <dbReference type="NCBI Taxonomy" id="586526"/>
    <lineage>
        <taxon>Eukaryota</taxon>
        <taxon>Viridiplantae</taxon>
        <taxon>Streptophyta</taxon>
        <taxon>Embryophyta</taxon>
        <taxon>Tracheophyta</taxon>
        <taxon>Spermatophyta</taxon>
        <taxon>Magnoliopsida</taxon>
        <taxon>eudicotyledons</taxon>
        <taxon>Gunneridae</taxon>
        <taxon>Pentapetalae</taxon>
        <taxon>rosids</taxon>
        <taxon>malvids</taxon>
        <taxon>Brassicales</taxon>
        <taxon>Brassicaceae</taxon>
        <taxon>Arabideae</taxon>
        <taxon>Arabis</taxon>
    </lineage>
</organism>
<dbReference type="PANTHER" id="PTHR46050">
    <property type="entry name" value="TPR REPEAT-CONTAINING THIOREDOXIN"/>
    <property type="match status" value="1"/>
</dbReference>
<dbReference type="InterPro" id="IPR019734">
    <property type="entry name" value="TPR_rpt"/>
</dbReference>
<comment type="caution">
    <text evidence="6">The sequence shown here is derived from an EMBL/GenBank/DDBJ whole genome shotgun (WGS) entry which is preliminary data.</text>
</comment>
<accession>A0A565BNC7</accession>
<gene>
    <name evidence="6" type="ORF">ANE_LOCUS13581</name>
</gene>
<dbReference type="InterPro" id="IPR011990">
    <property type="entry name" value="TPR-like_helical_dom_sf"/>
</dbReference>
<feature type="compositionally biased region" description="Polar residues" evidence="4">
    <location>
        <begin position="169"/>
        <end position="183"/>
    </location>
</feature>
<dbReference type="InterPro" id="IPR013766">
    <property type="entry name" value="Thioredoxin_domain"/>
</dbReference>
<feature type="compositionally biased region" description="Low complexity" evidence="4">
    <location>
        <begin position="56"/>
        <end position="100"/>
    </location>
</feature>
<dbReference type="AlphaFoldDB" id="A0A565BNC7"/>
<protein>
    <recommendedName>
        <fullName evidence="5">Thioredoxin domain-containing protein</fullName>
    </recommendedName>
</protein>
<evidence type="ECO:0000256" key="1">
    <source>
        <dbReference type="ARBA" id="ARBA00022737"/>
    </source>
</evidence>
<dbReference type="PROSITE" id="PS50005">
    <property type="entry name" value="TPR"/>
    <property type="match status" value="1"/>
</dbReference>
<feature type="domain" description="Thioredoxin" evidence="5">
    <location>
        <begin position="587"/>
        <end position="670"/>
    </location>
</feature>
<feature type="region of interest" description="Disordered" evidence="4">
    <location>
        <begin position="1"/>
        <end position="121"/>
    </location>
</feature>
<keyword evidence="7" id="KW-1185">Reference proteome</keyword>
<feature type="compositionally biased region" description="Basic and acidic residues" evidence="4">
    <location>
        <begin position="19"/>
        <end position="43"/>
    </location>
</feature>
<dbReference type="GO" id="GO:0005737">
    <property type="term" value="C:cytoplasm"/>
    <property type="evidence" value="ECO:0007669"/>
    <property type="project" value="TreeGrafter"/>
</dbReference>
<dbReference type="Proteomes" id="UP000489600">
    <property type="component" value="Unassembled WGS sequence"/>
</dbReference>
<dbReference type="Pfam" id="PF13174">
    <property type="entry name" value="TPR_6"/>
    <property type="match status" value="1"/>
</dbReference>
<dbReference type="OrthoDB" id="2121326at2759"/>
<evidence type="ECO:0000256" key="4">
    <source>
        <dbReference type="SAM" id="MobiDB-lite"/>
    </source>
</evidence>
<name>A0A565BNC7_9BRAS</name>
<sequence>MSHSRRLSLEPAIDSITGRVRDSLSLQRRDNDDVNKPDFRELDLGSPVSPLMPRVSSSSSSSAAATPTSSSGSSGSASGKPSSSQIGKSHSGEISSSGSGMPTNRNLKPGHRRSSSTGTPLIFSGSSFYSATTGTGGGNGATSAVSPSPGVLPAGNICPSGRILKTGMATRTSSRTETLCTGTGNYGHGNVVRSGGGGGGSNGKAANHAAAENPEDVKRIGNEMYRRGNFTEALSLYDRAISLSPENAAYRSNRAAALTALGRLGEAVKECLEAVRLDSSYLRAHQRLASLYIRLGEAENARRHLCFSGQCPDQADLQRLQTLEKHLRRCWEARKIGDWKTAVKETDAAIANGADSSPQLVACKAEAFLRLNQIEDSDFCISCIPRMDHYSHSQPQAILFGMVAEAYVLCIQAQVDMALGRFENAVVKAERAVMLDQTNPEVVSVLNNVKMVVRARIRGNELFSSGRYSEASAAYGDGLKCDDSNSVLYCNRAACWYKLGFWEKSVEDCNQALKIHPNYIKALLRRAASYGKLGRWEDAVRDYEFLRKELPGDSEVAESLESAKTALINRSQESKSLGFNNEVEVVSTMDKFKSAVSLPGVSVFYFKSSSNRQCEEISPFVNTLCIRYPLVHFFKVDVEDTMALAKAESIRKVPTFKIYKNGDKVKEMICPSHQFVEDSIKHFLL</sequence>
<dbReference type="EMBL" id="CABITT030000004">
    <property type="protein sequence ID" value="VVB03137.1"/>
    <property type="molecule type" value="Genomic_DNA"/>
</dbReference>
<dbReference type="InterPro" id="IPR036249">
    <property type="entry name" value="Thioredoxin-like_sf"/>
</dbReference>
<keyword evidence="1" id="KW-0677">Repeat</keyword>
<dbReference type="Pfam" id="PF00085">
    <property type="entry name" value="Thioredoxin"/>
    <property type="match status" value="1"/>
</dbReference>
<dbReference type="GO" id="GO:0006950">
    <property type="term" value="P:response to stress"/>
    <property type="evidence" value="ECO:0007669"/>
    <property type="project" value="UniProtKB-ARBA"/>
</dbReference>
<dbReference type="SUPFAM" id="SSF48452">
    <property type="entry name" value="TPR-like"/>
    <property type="match status" value="3"/>
</dbReference>
<feature type="region of interest" description="Disordered" evidence="4">
    <location>
        <begin position="168"/>
        <end position="212"/>
    </location>
</feature>
<dbReference type="SUPFAM" id="SSF52833">
    <property type="entry name" value="Thioredoxin-like"/>
    <property type="match status" value="1"/>
</dbReference>